<dbReference type="Pfam" id="PF13906">
    <property type="entry name" value="AA_permease_C"/>
    <property type="match status" value="1"/>
</dbReference>
<dbReference type="InterPro" id="IPR029485">
    <property type="entry name" value="CAT_C"/>
</dbReference>
<sequence>MYFLCRRSLCIFFLSFFVLPYIRKQSVFIQVVFFTLQRPATTWIIFAIWFVIGLVVYFSYGYKNSTLQKGQKEDVL</sequence>
<dbReference type="AlphaFoldDB" id="A0A2B5W7V8"/>
<gene>
    <name evidence="2" type="ORF">COI65_07635</name>
</gene>
<evidence type="ECO:0000313" key="3">
    <source>
        <dbReference type="Proteomes" id="UP000222503"/>
    </source>
</evidence>
<accession>A0A2B5W7V8</accession>
<comment type="caution">
    <text evidence="2">The sequence shown here is derived from an EMBL/GenBank/DDBJ whole genome shotgun (WGS) entry which is preliminary data.</text>
</comment>
<feature type="domain" description="Cationic amino acid transporter C-terminal" evidence="1">
    <location>
        <begin position="19"/>
        <end position="65"/>
    </location>
</feature>
<evidence type="ECO:0000259" key="1">
    <source>
        <dbReference type="Pfam" id="PF13906"/>
    </source>
</evidence>
<name>A0A2B5W7V8_9BACI</name>
<proteinExistence type="predicted"/>
<protein>
    <recommendedName>
        <fullName evidence="1">Cationic amino acid transporter C-terminal domain-containing protein</fullName>
    </recommendedName>
</protein>
<evidence type="ECO:0000313" key="2">
    <source>
        <dbReference type="EMBL" id="PHG64048.1"/>
    </source>
</evidence>
<reference evidence="2 3" key="1">
    <citation type="submission" date="2017-09" db="EMBL/GenBank/DDBJ databases">
        <title>Large-scale bioinformatics analysis of Bacillus genomes uncovers conserved roles of natural products in bacterial physiology.</title>
        <authorList>
            <consortium name="Agbiome Team Llc"/>
            <person name="Bleich R.M."/>
            <person name="Grubbs K.J."/>
            <person name="Santa Maria K.C."/>
            <person name="Allen S.E."/>
            <person name="Farag S."/>
            <person name="Shank E.A."/>
            <person name="Bowers A."/>
        </authorList>
    </citation>
    <scope>NUCLEOTIDE SEQUENCE [LARGE SCALE GENOMIC DNA]</scope>
    <source>
        <strain evidence="2 3">AFS029838</strain>
    </source>
</reference>
<organism evidence="2 3">
    <name type="scientific">Bacillus wiedmannii</name>
    <dbReference type="NCBI Taxonomy" id="1890302"/>
    <lineage>
        <taxon>Bacteria</taxon>
        <taxon>Bacillati</taxon>
        <taxon>Bacillota</taxon>
        <taxon>Bacilli</taxon>
        <taxon>Bacillales</taxon>
        <taxon>Bacillaceae</taxon>
        <taxon>Bacillus</taxon>
        <taxon>Bacillus cereus group</taxon>
    </lineage>
</organism>
<dbReference type="Proteomes" id="UP000222503">
    <property type="component" value="Unassembled WGS sequence"/>
</dbReference>
<dbReference type="EMBL" id="NUUQ01000007">
    <property type="protein sequence ID" value="PHG64048.1"/>
    <property type="molecule type" value="Genomic_DNA"/>
</dbReference>
<dbReference type="RefSeq" id="WP_098150622.1">
    <property type="nucleotide sequence ID" value="NZ_NUBG01000002.1"/>
</dbReference>